<accession>A0A8H6X8D9</accession>
<protein>
    <submittedName>
        <fullName evidence="1">F-box domain-containing protein</fullName>
    </submittedName>
</protein>
<reference evidence="1" key="1">
    <citation type="submission" date="2020-05" db="EMBL/GenBank/DDBJ databases">
        <title>Mycena genomes resolve the evolution of fungal bioluminescence.</title>
        <authorList>
            <person name="Tsai I.J."/>
        </authorList>
    </citation>
    <scope>NUCLEOTIDE SEQUENCE</scope>
    <source>
        <strain evidence="1">160909Yilan</strain>
    </source>
</reference>
<evidence type="ECO:0000313" key="2">
    <source>
        <dbReference type="Proteomes" id="UP000623467"/>
    </source>
</evidence>
<comment type="caution">
    <text evidence="1">The sequence shown here is derived from an EMBL/GenBank/DDBJ whole genome shotgun (WGS) entry which is preliminary data.</text>
</comment>
<dbReference type="AlphaFoldDB" id="A0A8H6X8D9"/>
<dbReference type="OrthoDB" id="3365698at2759"/>
<organism evidence="1 2">
    <name type="scientific">Mycena sanguinolenta</name>
    <dbReference type="NCBI Taxonomy" id="230812"/>
    <lineage>
        <taxon>Eukaryota</taxon>
        <taxon>Fungi</taxon>
        <taxon>Dikarya</taxon>
        <taxon>Basidiomycota</taxon>
        <taxon>Agaricomycotina</taxon>
        <taxon>Agaricomycetes</taxon>
        <taxon>Agaricomycetidae</taxon>
        <taxon>Agaricales</taxon>
        <taxon>Marasmiineae</taxon>
        <taxon>Mycenaceae</taxon>
        <taxon>Mycena</taxon>
    </lineage>
</organism>
<sequence>MNNQCSSCGTFWTPVADQVELNLSGPSRTIAHFQELFTTNRPPMDAELSLLQPTAQKTSARLHLLDAEISRLTSRLKELRAEHAVLSAFHVRTRGILSSLRRLPPEIFREIFIQAAPSQRDIVSAVQFPWHVAHVCHSWRLVAFSLSSLWSLISIDFTTQAPYSRARVSAHIQNARSIHVRFIGSEKASRMAQVAAFALVAASAPRWQQLHIRLTSALTKCLSEHAPQLTALRRASVEWDDPSSQHGLSNVDFFRLAVSLVDIDVFSMHMFVPTELPPLASTRLTRCDFDAPLSTHRSLLKSLPNLVEVCIRRAFDDVRNWPQDYEVISLLCARRLYVSHAPMLDYLRAPLLEELAMGGDAPDGPTLRAHIGGLLTRSGCSPTSLSLRGSICEFVSTVLHELVSFTHVALVDSEPEDHFELLSYVLPAASHPDSSNPSPPHVNTLRFSSALHPDVFLRLLESGWSAERSSLKAVELVHHDSGVFSDLSILSRIQALRCVGLSVAIFTGGEAEARESRWLLDNGCN</sequence>
<dbReference type="EMBL" id="JACAZH010000039">
    <property type="protein sequence ID" value="KAF7335869.1"/>
    <property type="molecule type" value="Genomic_DNA"/>
</dbReference>
<proteinExistence type="predicted"/>
<gene>
    <name evidence="1" type="ORF">MSAN_02323700</name>
</gene>
<dbReference type="Proteomes" id="UP000623467">
    <property type="component" value="Unassembled WGS sequence"/>
</dbReference>
<name>A0A8H6X8D9_9AGAR</name>
<keyword evidence="2" id="KW-1185">Reference proteome</keyword>
<evidence type="ECO:0000313" key="1">
    <source>
        <dbReference type="EMBL" id="KAF7335869.1"/>
    </source>
</evidence>